<protein>
    <submittedName>
        <fullName evidence="2">Uncharacterized protein</fullName>
    </submittedName>
</protein>
<reference evidence="2 3" key="1">
    <citation type="submission" date="2021-04" db="EMBL/GenBank/DDBJ databases">
        <authorList>
            <person name="De Guttry C."/>
            <person name="Zahm M."/>
            <person name="Klopp C."/>
            <person name="Cabau C."/>
            <person name="Louis A."/>
            <person name="Berthelot C."/>
            <person name="Parey E."/>
            <person name="Roest Crollius H."/>
            <person name="Montfort J."/>
            <person name="Robinson-Rechavi M."/>
            <person name="Bucao C."/>
            <person name="Bouchez O."/>
            <person name="Gislard M."/>
            <person name="Lluch J."/>
            <person name="Milhes M."/>
            <person name="Lampietro C."/>
            <person name="Lopez Roques C."/>
            <person name="Donnadieu C."/>
            <person name="Braasch I."/>
            <person name="Desvignes T."/>
            <person name="Postlethwait J."/>
            <person name="Bobe J."/>
            <person name="Wedekind C."/>
            <person name="Guiguen Y."/>
        </authorList>
    </citation>
    <scope>NUCLEOTIDE SEQUENCE [LARGE SCALE GENOMIC DNA]</scope>
    <source>
        <strain evidence="2">Cs_M1</strain>
        <tissue evidence="2">Blood</tissue>
    </source>
</reference>
<proteinExistence type="predicted"/>
<dbReference type="AlphaFoldDB" id="A0AAN8KLE5"/>
<sequence length="86" mass="9180">MSWNLYPEAGPHGHTPLCLHLGPLRGPQGPSSHSHPTPEGQDWKPSSKTSSLLLPSQRPSDGVLPQSSRHCHSTGQASNSSTNHKS</sequence>
<name>A0AAN8KLE5_9TELE</name>
<evidence type="ECO:0000313" key="2">
    <source>
        <dbReference type="EMBL" id="KAK6296964.1"/>
    </source>
</evidence>
<accession>A0AAN8KLE5</accession>
<comment type="caution">
    <text evidence="2">The sequence shown here is derived from an EMBL/GenBank/DDBJ whole genome shotgun (WGS) entry which is preliminary data.</text>
</comment>
<feature type="compositionally biased region" description="Low complexity" evidence="1">
    <location>
        <begin position="44"/>
        <end position="56"/>
    </location>
</feature>
<keyword evidence="3" id="KW-1185">Reference proteome</keyword>
<feature type="region of interest" description="Disordered" evidence="1">
    <location>
        <begin position="1"/>
        <end position="86"/>
    </location>
</feature>
<feature type="compositionally biased region" description="Polar residues" evidence="1">
    <location>
        <begin position="65"/>
        <end position="86"/>
    </location>
</feature>
<dbReference type="Proteomes" id="UP001356427">
    <property type="component" value="Unassembled WGS sequence"/>
</dbReference>
<gene>
    <name evidence="2" type="ORF">J4Q44_G00331060</name>
</gene>
<dbReference type="EMBL" id="JAGTTL010000032">
    <property type="protein sequence ID" value="KAK6296964.1"/>
    <property type="molecule type" value="Genomic_DNA"/>
</dbReference>
<organism evidence="2 3">
    <name type="scientific">Coregonus suidteri</name>
    <dbReference type="NCBI Taxonomy" id="861788"/>
    <lineage>
        <taxon>Eukaryota</taxon>
        <taxon>Metazoa</taxon>
        <taxon>Chordata</taxon>
        <taxon>Craniata</taxon>
        <taxon>Vertebrata</taxon>
        <taxon>Euteleostomi</taxon>
        <taxon>Actinopterygii</taxon>
        <taxon>Neopterygii</taxon>
        <taxon>Teleostei</taxon>
        <taxon>Protacanthopterygii</taxon>
        <taxon>Salmoniformes</taxon>
        <taxon>Salmonidae</taxon>
        <taxon>Coregoninae</taxon>
        <taxon>Coregonus</taxon>
    </lineage>
</organism>
<evidence type="ECO:0000313" key="3">
    <source>
        <dbReference type="Proteomes" id="UP001356427"/>
    </source>
</evidence>
<evidence type="ECO:0000256" key="1">
    <source>
        <dbReference type="SAM" id="MobiDB-lite"/>
    </source>
</evidence>